<keyword evidence="2" id="KW-1185">Reference proteome</keyword>
<evidence type="ECO:0008006" key="3">
    <source>
        <dbReference type="Google" id="ProtNLM"/>
    </source>
</evidence>
<organism evidence="1 2">
    <name type="scientific">Brevibacillus fluminis</name>
    <dbReference type="NCBI Taxonomy" id="511487"/>
    <lineage>
        <taxon>Bacteria</taxon>
        <taxon>Bacillati</taxon>
        <taxon>Bacillota</taxon>
        <taxon>Bacilli</taxon>
        <taxon>Bacillales</taxon>
        <taxon>Paenibacillaceae</taxon>
        <taxon>Brevibacillus</taxon>
    </lineage>
</organism>
<comment type="caution">
    <text evidence="1">The sequence shown here is derived from an EMBL/GenBank/DDBJ whole genome shotgun (WGS) entry which is preliminary data.</text>
</comment>
<gene>
    <name evidence="1" type="ORF">EDM56_12025</name>
</gene>
<dbReference type="EMBL" id="RHHQ01000008">
    <property type="protein sequence ID" value="RNB89879.1"/>
    <property type="molecule type" value="Genomic_DNA"/>
</dbReference>
<dbReference type="AlphaFoldDB" id="A0A3M8DQR9"/>
<accession>A0A3M8DQR9</accession>
<dbReference type="RefSeq" id="WP_122918132.1">
    <property type="nucleotide sequence ID" value="NZ_RHHQ01000008.1"/>
</dbReference>
<evidence type="ECO:0000313" key="2">
    <source>
        <dbReference type="Proteomes" id="UP000271031"/>
    </source>
</evidence>
<reference evidence="1 2" key="1">
    <citation type="submission" date="2018-10" db="EMBL/GenBank/DDBJ databases">
        <title>Phylogenomics of Brevibacillus.</title>
        <authorList>
            <person name="Dunlap C."/>
        </authorList>
    </citation>
    <scope>NUCLEOTIDE SEQUENCE [LARGE SCALE GENOMIC DNA]</scope>
    <source>
        <strain evidence="1 2">JCM 15716</strain>
    </source>
</reference>
<dbReference type="Proteomes" id="UP000271031">
    <property type="component" value="Unassembled WGS sequence"/>
</dbReference>
<name>A0A3M8DQR9_9BACL</name>
<evidence type="ECO:0000313" key="1">
    <source>
        <dbReference type="EMBL" id="RNB89879.1"/>
    </source>
</evidence>
<dbReference type="OrthoDB" id="2899407at2"/>
<proteinExistence type="predicted"/>
<sequence length="149" mass="16743">MQAISSIIQFCQQHVDAAVYQDPLPETKTPPFLYVPTPVISDRPDTTSTYVRMLSLSVKVYHEDSLQAFALADALAFAIANARYLIPLADGDGIPTGEYLRLDGTEFQVTEDGIAQLMLKWRQRYSYERAVSPKVSKFTLEEQVKDHAT</sequence>
<protein>
    <recommendedName>
        <fullName evidence="3">Phage portal protein</fullName>
    </recommendedName>
</protein>